<sequence>MSKSCQTLTDVCSFRVMGFYCWWNRALLLDGLTFPCRPLHVVDFVHASSGPCARPYPPSAR</sequence>
<proteinExistence type="predicted"/>
<dbReference type="AlphaFoldDB" id="A0A4S8L476"/>
<dbReference type="Proteomes" id="UP000297245">
    <property type="component" value="Unassembled WGS sequence"/>
</dbReference>
<organism evidence="1 2">
    <name type="scientific">Dendrothele bispora (strain CBS 962.96)</name>
    <dbReference type="NCBI Taxonomy" id="1314807"/>
    <lineage>
        <taxon>Eukaryota</taxon>
        <taxon>Fungi</taxon>
        <taxon>Dikarya</taxon>
        <taxon>Basidiomycota</taxon>
        <taxon>Agaricomycotina</taxon>
        <taxon>Agaricomycetes</taxon>
        <taxon>Agaricomycetidae</taxon>
        <taxon>Agaricales</taxon>
        <taxon>Agaricales incertae sedis</taxon>
        <taxon>Dendrothele</taxon>
    </lineage>
</organism>
<protein>
    <submittedName>
        <fullName evidence="1">Uncharacterized protein</fullName>
    </submittedName>
</protein>
<name>A0A4S8L476_DENBC</name>
<evidence type="ECO:0000313" key="2">
    <source>
        <dbReference type="Proteomes" id="UP000297245"/>
    </source>
</evidence>
<reference evidence="1 2" key="1">
    <citation type="journal article" date="2019" name="Nat. Ecol. Evol.">
        <title>Megaphylogeny resolves global patterns of mushroom evolution.</title>
        <authorList>
            <person name="Varga T."/>
            <person name="Krizsan K."/>
            <person name="Foldi C."/>
            <person name="Dima B."/>
            <person name="Sanchez-Garcia M."/>
            <person name="Sanchez-Ramirez S."/>
            <person name="Szollosi G.J."/>
            <person name="Szarkandi J.G."/>
            <person name="Papp V."/>
            <person name="Albert L."/>
            <person name="Andreopoulos W."/>
            <person name="Angelini C."/>
            <person name="Antonin V."/>
            <person name="Barry K.W."/>
            <person name="Bougher N.L."/>
            <person name="Buchanan P."/>
            <person name="Buyck B."/>
            <person name="Bense V."/>
            <person name="Catcheside P."/>
            <person name="Chovatia M."/>
            <person name="Cooper J."/>
            <person name="Damon W."/>
            <person name="Desjardin D."/>
            <person name="Finy P."/>
            <person name="Geml J."/>
            <person name="Haridas S."/>
            <person name="Hughes K."/>
            <person name="Justo A."/>
            <person name="Karasinski D."/>
            <person name="Kautmanova I."/>
            <person name="Kiss B."/>
            <person name="Kocsube S."/>
            <person name="Kotiranta H."/>
            <person name="LaButti K.M."/>
            <person name="Lechner B.E."/>
            <person name="Liimatainen K."/>
            <person name="Lipzen A."/>
            <person name="Lukacs Z."/>
            <person name="Mihaltcheva S."/>
            <person name="Morgado L.N."/>
            <person name="Niskanen T."/>
            <person name="Noordeloos M.E."/>
            <person name="Ohm R.A."/>
            <person name="Ortiz-Santana B."/>
            <person name="Ovrebo C."/>
            <person name="Racz N."/>
            <person name="Riley R."/>
            <person name="Savchenko A."/>
            <person name="Shiryaev A."/>
            <person name="Soop K."/>
            <person name="Spirin V."/>
            <person name="Szebenyi C."/>
            <person name="Tomsovsky M."/>
            <person name="Tulloss R.E."/>
            <person name="Uehling J."/>
            <person name="Grigoriev I.V."/>
            <person name="Vagvolgyi C."/>
            <person name="Papp T."/>
            <person name="Martin F.M."/>
            <person name="Miettinen O."/>
            <person name="Hibbett D.S."/>
            <person name="Nagy L.G."/>
        </authorList>
    </citation>
    <scope>NUCLEOTIDE SEQUENCE [LARGE SCALE GENOMIC DNA]</scope>
    <source>
        <strain evidence="1 2">CBS 962.96</strain>
    </source>
</reference>
<accession>A0A4S8L476</accession>
<dbReference type="EMBL" id="ML179705">
    <property type="protein sequence ID" value="THU82828.1"/>
    <property type="molecule type" value="Genomic_DNA"/>
</dbReference>
<keyword evidence="2" id="KW-1185">Reference proteome</keyword>
<gene>
    <name evidence="1" type="ORF">K435DRAFT_784474</name>
</gene>
<evidence type="ECO:0000313" key="1">
    <source>
        <dbReference type="EMBL" id="THU82828.1"/>
    </source>
</evidence>